<dbReference type="VEuPathDB" id="MicrosporidiaDB:NEDG_02275"/>
<name>A0A177EJI3_9MICR</name>
<reference evidence="1 2" key="1">
    <citation type="submission" date="2016-02" db="EMBL/GenBank/DDBJ databases">
        <title>Discovery of a natural microsporidian pathogen with a broad tissue tropism in Caenorhabditis elegans.</title>
        <authorList>
            <person name="Luallen R.J."/>
            <person name="Reinke A.W."/>
            <person name="Tong L."/>
            <person name="Botts M.R."/>
            <person name="Felix M.-A."/>
            <person name="Troemel E.R."/>
        </authorList>
    </citation>
    <scope>NUCLEOTIDE SEQUENCE [LARGE SCALE GENOMIC DNA]</scope>
    <source>
        <strain evidence="1 2">JUm2807</strain>
    </source>
</reference>
<feature type="non-terminal residue" evidence="1">
    <location>
        <position position="339"/>
    </location>
</feature>
<accession>A0A177EJI3</accession>
<keyword evidence="2" id="KW-1185">Reference proteome</keyword>
<protein>
    <submittedName>
        <fullName evidence="1">Uncharacterized protein</fullName>
    </submittedName>
</protein>
<evidence type="ECO:0000313" key="1">
    <source>
        <dbReference type="EMBL" id="OAG32107.1"/>
    </source>
</evidence>
<dbReference type="GeneID" id="93648625"/>
<dbReference type="EMBL" id="LTDL01000012">
    <property type="protein sequence ID" value="OAG32107.1"/>
    <property type="molecule type" value="Genomic_DNA"/>
</dbReference>
<organism evidence="1 2">
    <name type="scientific">Nematocida displodere</name>
    <dbReference type="NCBI Taxonomy" id="1805483"/>
    <lineage>
        <taxon>Eukaryota</taxon>
        <taxon>Fungi</taxon>
        <taxon>Fungi incertae sedis</taxon>
        <taxon>Microsporidia</taxon>
        <taxon>Nematocida</taxon>
    </lineage>
</organism>
<dbReference type="Proteomes" id="UP000185944">
    <property type="component" value="Unassembled WGS sequence"/>
</dbReference>
<dbReference type="RefSeq" id="XP_067545646.1">
    <property type="nucleotide sequence ID" value="XM_067689693.1"/>
</dbReference>
<evidence type="ECO:0000313" key="2">
    <source>
        <dbReference type="Proteomes" id="UP000185944"/>
    </source>
</evidence>
<gene>
    <name evidence="1" type="ORF">NEDG_02275</name>
</gene>
<proteinExistence type="predicted"/>
<comment type="caution">
    <text evidence="1">The sequence shown here is derived from an EMBL/GenBank/DDBJ whole genome shotgun (WGS) entry which is preliminary data.</text>
</comment>
<sequence>MKQYSVGYFRKVCKTLQACSILYLAYLTAFTHPIHCVEEGPLPEYIVSPYTEQTLQFFSRNRHVYYANMLETVDVGDQTHIVKKQRCLIEIFLPEHSLDSVPECFVPGLEFTKLVISLATYTQRNRFDHATLSKILSAFGPIYADFLGLCTLDVVDSEEALSPAHDLALAAQRVSQEHQSTGALENTPPALTHTINTKMLKITGVSLPTIGWLKKHLDMSQSRIDLVIDGQMRLANLEILDGLQVSSIENIQLSQFRRLDSLECKLFREGHMPKTLTIDNFYSDTPTEISELTRTNLANNHWELLWLPGQIWRELMRPTGTVKHLVADHLAIDVGECVD</sequence>
<dbReference type="AlphaFoldDB" id="A0A177EJI3"/>